<feature type="binding site" evidence="10">
    <location>
        <begin position="62"/>
        <end position="66"/>
    </location>
    <ligand>
        <name>(6S)-NADPHX</name>
        <dbReference type="ChEBI" id="CHEBI:64076"/>
    </ligand>
</feature>
<evidence type="ECO:0000256" key="3">
    <source>
        <dbReference type="ARBA" id="ARBA00012228"/>
    </source>
</evidence>
<dbReference type="STRING" id="1776384.GCA_900086585_03914"/>
<dbReference type="GO" id="GO:0046872">
    <property type="term" value="F:metal ion binding"/>
    <property type="evidence" value="ECO:0007669"/>
    <property type="project" value="UniProtKB-KW"/>
</dbReference>
<keyword evidence="4 10" id="KW-0479">Metal-binding</keyword>
<sequence>MNDLHRKEVVTCEEMKALETAADKAGLSYYQMMENAGFEAFSTILKHHPQTENALVFCGKGNNGGDGFVVARKLYEAGIQTQVVLVEGEPQADDAKANYQLIQANVQILTADVAIDMQESDLIVDAIYGTGFHGQLRSPADEMITSINHSKAYVAALDIPSGLSGDMEPDEEPGACVKADLTITFHARKPVHCSKTAAKFLGKVVTADIGIGEIINERR</sequence>
<dbReference type="HAMAP" id="MF_01966">
    <property type="entry name" value="NADHX_epimerase"/>
    <property type="match status" value="1"/>
</dbReference>
<feature type="binding site" evidence="10">
    <location>
        <begin position="129"/>
        <end position="135"/>
    </location>
    <ligand>
        <name>(6S)-NADPHX</name>
        <dbReference type="ChEBI" id="CHEBI:64076"/>
    </ligand>
</feature>
<dbReference type="RefSeq" id="WP_118334950.1">
    <property type="nucleotide sequence ID" value="NZ_AP025567.1"/>
</dbReference>
<evidence type="ECO:0000313" key="12">
    <source>
        <dbReference type="EMBL" id="RHJ88318.1"/>
    </source>
</evidence>
<evidence type="ECO:0000256" key="2">
    <source>
        <dbReference type="ARBA" id="ARBA00000909"/>
    </source>
</evidence>
<evidence type="ECO:0000256" key="6">
    <source>
        <dbReference type="ARBA" id="ARBA00022857"/>
    </source>
</evidence>
<dbReference type="NCBIfam" id="TIGR00197">
    <property type="entry name" value="yjeF_nterm"/>
    <property type="match status" value="1"/>
</dbReference>
<dbReference type="InterPro" id="IPR036652">
    <property type="entry name" value="YjeF_N_dom_sf"/>
</dbReference>
<evidence type="ECO:0000256" key="7">
    <source>
        <dbReference type="ARBA" id="ARBA00022958"/>
    </source>
</evidence>
<evidence type="ECO:0000256" key="5">
    <source>
        <dbReference type="ARBA" id="ARBA00022741"/>
    </source>
</evidence>
<keyword evidence="6 10" id="KW-0521">NADP</keyword>
<reference evidence="12 13" key="1">
    <citation type="submission" date="2018-08" db="EMBL/GenBank/DDBJ databases">
        <title>A genome reference for cultivated species of the human gut microbiota.</title>
        <authorList>
            <person name="Zou Y."/>
            <person name="Xue W."/>
            <person name="Luo G."/>
        </authorList>
    </citation>
    <scope>NUCLEOTIDE SEQUENCE [LARGE SCALE GENOMIC DNA]</scope>
    <source>
        <strain evidence="12 13">AM07-24</strain>
    </source>
</reference>
<name>A0A415E3X8_9FIRM</name>
<accession>A0A415E3X8</accession>
<keyword evidence="5 10" id="KW-0547">Nucleotide-binding</keyword>
<comment type="catalytic activity">
    <reaction evidence="2 10">
        <text>(6R)-NADPHX = (6S)-NADPHX</text>
        <dbReference type="Rhea" id="RHEA:32227"/>
        <dbReference type="ChEBI" id="CHEBI:64076"/>
        <dbReference type="ChEBI" id="CHEBI:64077"/>
        <dbReference type="EC" id="5.1.99.6"/>
    </reaction>
</comment>
<dbReference type="EMBL" id="QRMS01000002">
    <property type="protein sequence ID" value="RHJ88318.1"/>
    <property type="molecule type" value="Genomic_DNA"/>
</dbReference>
<keyword evidence="7 10" id="KW-0630">Potassium</keyword>
<feature type="binding site" evidence="10">
    <location>
        <position position="158"/>
    </location>
    <ligand>
        <name>(6S)-NADPHX</name>
        <dbReference type="ChEBI" id="CHEBI:64076"/>
    </ligand>
</feature>
<dbReference type="EC" id="5.1.99.6" evidence="3 10"/>
<evidence type="ECO:0000256" key="10">
    <source>
        <dbReference type="HAMAP-Rule" id="MF_01966"/>
    </source>
</evidence>
<dbReference type="PANTHER" id="PTHR13232:SF10">
    <property type="entry name" value="NAD(P)H-HYDRATE EPIMERASE"/>
    <property type="match status" value="1"/>
</dbReference>
<evidence type="ECO:0000256" key="4">
    <source>
        <dbReference type="ARBA" id="ARBA00022723"/>
    </source>
</evidence>
<dbReference type="Gene3D" id="3.40.50.10260">
    <property type="entry name" value="YjeF N-terminal domain"/>
    <property type="match status" value="1"/>
</dbReference>
<dbReference type="InterPro" id="IPR004443">
    <property type="entry name" value="YjeF_N_dom"/>
</dbReference>
<dbReference type="AlphaFoldDB" id="A0A415E3X8"/>
<evidence type="ECO:0000256" key="1">
    <source>
        <dbReference type="ARBA" id="ARBA00000013"/>
    </source>
</evidence>
<comment type="caution">
    <text evidence="10">Lacks conserved residue(s) required for the propagation of feature annotation.</text>
</comment>
<comment type="function">
    <text evidence="10">Catalyzes the epimerization of the S- and R-forms of NAD(P)HX, a damaged form of NAD(P)H that is a result of enzymatic or heat-dependent hydration. This is a prerequisite for the S-specific NAD(P)H-hydrate dehydratase to allow the repair of both epimers of NAD(P)HX.</text>
</comment>
<dbReference type="Proteomes" id="UP000284841">
    <property type="component" value="Unassembled WGS sequence"/>
</dbReference>
<dbReference type="InterPro" id="IPR032976">
    <property type="entry name" value="YJEFN_prot_NAXE-like"/>
</dbReference>
<dbReference type="SUPFAM" id="SSF64153">
    <property type="entry name" value="YjeF N-terminal domain-like"/>
    <property type="match status" value="1"/>
</dbReference>
<keyword evidence="9 10" id="KW-0413">Isomerase</keyword>
<organism evidence="12 13">
    <name type="scientific">Emergencia timonensis</name>
    <dbReference type="NCBI Taxonomy" id="1776384"/>
    <lineage>
        <taxon>Bacteria</taxon>
        <taxon>Bacillati</taxon>
        <taxon>Bacillota</taxon>
        <taxon>Clostridia</taxon>
        <taxon>Peptostreptococcales</taxon>
        <taxon>Anaerovoracaceae</taxon>
        <taxon>Emergencia</taxon>
    </lineage>
</organism>
<feature type="binding site" evidence="10">
    <location>
        <position position="125"/>
    </location>
    <ligand>
        <name>K(+)</name>
        <dbReference type="ChEBI" id="CHEBI:29103"/>
    </ligand>
</feature>
<evidence type="ECO:0000313" key="13">
    <source>
        <dbReference type="Proteomes" id="UP000284841"/>
    </source>
</evidence>
<gene>
    <name evidence="10" type="primary">nnrE</name>
    <name evidence="12" type="ORF">DW099_07890</name>
</gene>
<keyword evidence="8 10" id="KW-0520">NAD</keyword>
<evidence type="ECO:0000256" key="8">
    <source>
        <dbReference type="ARBA" id="ARBA00023027"/>
    </source>
</evidence>
<feature type="binding site" evidence="10">
    <location>
        <position position="63"/>
    </location>
    <ligand>
        <name>K(+)</name>
        <dbReference type="ChEBI" id="CHEBI:29103"/>
    </ligand>
</feature>
<dbReference type="GO" id="GO:0052856">
    <property type="term" value="F:NAD(P)HX epimerase activity"/>
    <property type="evidence" value="ECO:0007669"/>
    <property type="project" value="UniProtKB-UniRule"/>
</dbReference>
<protein>
    <recommendedName>
        <fullName evidence="3 10">NAD(P)H-hydrate epimerase</fullName>
        <ecNumber evidence="3 10">5.1.99.6</ecNumber>
    </recommendedName>
    <alternativeName>
        <fullName evidence="10">NAD(P)HX epimerase</fullName>
    </alternativeName>
</protein>
<dbReference type="PROSITE" id="PS51385">
    <property type="entry name" value="YJEF_N"/>
    <property type="match status" value="1"/>
</dbReference>
<feature type="binding site" evidence="10">
    <location>
        <position position="161"/>
    </location>
    <ligand>
        <name>K(+)</name>
        <dbReference type="ChEBI" id="CHEBI:29103"/>
    </ligand>
</feature>
<dbReference type="OrthoDB" id="9806925at2"/>
<dbReference type="GO" id="GO:0000166">
    <property type="term" value="F:nucleotide binding"/>
    <property type="evidence" value="ECO:0007669"/>
    <property type="project" value="UniProtKB-KW"/>
</dbReference>
<proteinExistence type="inferred from homology"/>
<evidence type="ECO:0000259" key="11">
    <source>
        <dbReference type="PROSITE" id="PS51385"/>
    </source>
</evidence>
<keyword evidence="13" id="KW-1185">Reference proteome</keyword>
<comment type="cofactor">
    <cofactor evidence="10">
        <name>K(+)</name>
        <dbReference type="ChEBI" id="CHEBI:29103"/>
    </cofactor>
    <text evidence="10">Binds 1 potassium ion per subunit.</text>
</comment>
<comment type="catalytic activity">
    <reaction evidence="1 10">
        <text>(6R)-NADHX = (6S)-NADHX</text>
        <dbReference type="Rhea" id="RHEA:32215"/>
        <dbReference type="ChEBI" id="CHEBI:64074"/>
        <dbReference type="ChEBI" id="CHEBI:64075"/>
        <dbReference type="EC" id="5.1.99.6"/>
    </reaction>
</comment>
<comment type="caution">
    <text evidence="12">The sequence shown here is derived from an EMBL/GenBank/DDBJ whole genome shotgun (WGS) entry which is preliminary data.</text>
</comment>
<dbReference type="Pfam" id="PF03853">
    <property type="entry name" value="YjeF_N"/>
    <property type="match status" value="1"/>
</dbReference>
<feature type="domain" description="YjeF N-terminal" evidence="11">
    <location>
        <begin position="15"/>
        <end position="217"/>
    </location>
</feature>
<comment type="similarity">
    <text evidence="10">Belongs to the NnrE/AIBP family.</text>
</comment>
<dbReference type="PANTHER" id="PTHR13232">
    <property type="entry name" value="NAD(P)H-HYDRATE EPIMERASE"/>
    <property type="match status" value="1"/>
</dbReference>
<evidence type="ECO:0000256" key="9">
    <source>
        <dbReference type="ARBA" id="ARBA00023235"/>
    </source>
</evidence>